<evidence type="ECO:0000313" key="3">
    <source>
        <dbReference type="Proteomes" id="UP000540191"/>
    </source>
</evidence>
<evidence type="ECO:0008006" key="4">
    <source>
        <dbReference type="Google" id="ProtNLM"/>
    </source>
</evidence>
<dbReference type="AlphaFoldDB" id="A0A7W7GPH8"/>
<proteinExistence type="predicted"/>
<feature type="transmembrane region" description="Helical" evidence="1">
    <location>
        <begin position="21"/>
        <end position="44"/>
    </location>
</feature>
<gene>
    <name evidence="2" type="ORF">HDA30_001400</name>
</gene>
<dbReference type="EMBL" id="JACHNA010000001">
    <property type="protein sequence ID" value="MBB4735892.1"/>
    <property type="molecule type" value="Genomic_DNA"/>
</dbReference>
<sequence length="179" mass="18489">MGFMDMARDFVAGLPEGLQGLGVLLVAAIPMVEGEGAAVIGVLLKINPWIVVPAAVLGNVIAVALLIWAADGTRQTVRRRRIAPASDASDVAATASVRGGETEREARMRERFDRWGVPGVSLLGPWLMVPGHVSGPAMVGFGAERGAVMLWQAVSIVLYTALGAAVAYGIGSGTGLLTA</sequence>
<name>A0A7W7GPH8_9MICC</name>
<dbReference type="RefSeq" id="WP_158496450.1">
    <property type="nucleotide sequence ID" value="NZ_JACHNA010000001.1"/>
</dbReference>
<keyword evidence="3" id="KW-1185">Reference proteome</keyword>
<organism evidence="2 3">
    <name type="scientific">Micrococcus cohnii</name>
    <dbReference type="NCBI Taxonomy" id="993416"/>
    <lineage>
        <taxon>Bacteria</taxon>
        <taxon>Bacillati</taxon>
        <taxon>Actinomycetota</taxon>
        <taxon>Actinomycetes</taxon>
        <taxon>Micrococcales</taxon>
        <taxon>Micrococcaceae</taxon>
        <taxon>Micrococcus</taxon>
    </lineage>
</organism>
<reference evidence="2 3" key="1">
    <citation type="submission" date="2020-08" db="EMBL/GenBank/DDBJ databases">
        <title>Sequencing the genomes of 1000 actinobacteria strains.</title>
        <authorList>
            <person name="Klenk H.-P."/>
        </authorList>
    </citation>
    <scope>NUCLEOTIDE SEQUENCE [LARGE SCALE GENOMIC DNA]</scope>
    <source>
        <strain evidence="2 3">DSM 23974</strain>
    </source>
</reference>
<comment type="caution">
    <text evidence="2">The sequence shown here is derived from an EMBL/GenBank/DDBJ whole genome shotgun (WGS) entry which is preliminary data.</text>
</comment>
<feature type="transmembrane region" description="Helical" evidence="1">
    <location>
        <begin position="149"/>
        <end position="170"/>
    </location>
</feature>
<evidence type="ECO:0000313" key="2">
    <source>
        <dbReference type="EMBL" id="MBB4735892.1"/>
    </source>
</evidence>
<keyword evidence="1" id="KW-1133">Transmembrane helix</keyword>
<keyword evidence="1" id="KW-0812">Transmembrane</keyword>
<feature type="transmembrane region" description="Helical" evidence="1">
    <location>
        <begin position="50"/>
        <end position="70"/>
    </location>
</feature>
<dbReference type="Proteomes" id="UP000540191">
    <property type="component" value="Unassembled WGS sequence"/>
</dbReference>
<feature type="transmembrane region" description="Helical" evidence="1">
    <location>
        <begin position="112"/>
        <end position="129"/>
    </location>
</feature>
<evidence type="ECO:0000256" key="1">
    <source>
        <dbReference type="SAM" id="Phobius"/>
    </source>
</evidence>
<accession>A0A7W7GPH8</accession>
<keyword evidence="1" id="KW-0472">Membrane</keyword>
<protein>
    <recommendedName>
        <fullName evidence="4">Small multi-drug export protein</fullName>
    </recommendedName>
</protein>